<dbReference type="InterPro" id="IPR002698">
    <property type="entry name" value="FTHF_cligase"/>
</dbReference>
<dbReference type="NCBIfam" id="TIGR02727">
    <property type="entry name" value="MTHFS_bact"/>
    <property type="match status" value="1"/>
</dbReference>
<evidence type="ECO:0000313" key="5">
    <source>
        <dbReference type="EMBL" id="QDJ14189.1"/>
    </source>
</evidence>
<protein>
    <recommendedName>
        <fullName evidence="4">5-formyltetrahydrofolate cyclo-ligase</fullName>
        <ecNumber evidence="4">6.3.3.2</ecNumber>
    </recommendedName>
</protein>
<proteinExistence type="inferred from homology"/>
<name>A0A8E3MG16_9PAST</name>
<dbReference type="GO" id="GO:0030272">
    <property type="term" value="F:5-formyltetrahydrofolate cyclo-ligase activity"/>
    <property type="evidence" value="ECO:0007669"/>
    <property type="project" value="UniProtKB-EC"/>
</dbReference>
<dbReference type="PANTHER" id="PTHR23407:SF1">
    <property type="entry name" value="5-FORMYLTETRAHYDROFOLATE CYCLO-LIGASE"/>
    <property type="match status" value="1"/>
</dbReference>
<gene>
    <name evidence="5" type="ORF">CEP48_01565</name>
</gene>
<dbReference type="InterPro" id="IPR024185">
    <property type="entry name" value="FTHF_cligase-like_sf"/>
</dbReference>
<keyword evidence="4" id="KW-0479">Metal-binding</keyword>
<comment type="cofactor">
    <cofactor evidence="4">
        <name>Mg(2+)</name>
        <dbReference type="ChEBI" id="CHEBI:18420"/>
    </cofactor>
</comment>
<dbReference type="AlphaFoldDB" id="A0A8E3MG16"/>
<keyword evidence="4" id="KW-0460">Magnesium</keyword>
<dbReference type="Proteomes" id="UP000955338">
    <property type="component" value="Chromosome"/>
</dbReference>
<sequence length="205" mass="23508">MLAPSTISLAIPQTKTPQQISQQRQQLRQTLRQKRAKLSLNQQQQASQNISQQALKLIQQRQAKHIALYLPFDHEIDTTPLIHALWQQKQEVYLPVLHPFSPGYLLFINYRPNTAMVKNKFGIFQPKLDVRQILPLNQLDIIFTPLVGFDSKHNRLGMGGGFYDRTLQNWQQTSIYPVGLAYACQQVKKIPTQAWDIGLAKVLVA</sequence>
<dbReference type="EC" id="6.3.3.2" evidence="4"/>
<dbReference type="RefSeq" id="WP_261919729.1">
    <property type="nucleotide sequence ID" value="NZ_CP022011.1"/>
</dbReference>
<dbReference type="GO" id="GO:0005524">
    <property type="term" value="F:ATP binding"/>
    <property type="evidence" value="ECO:0007669"/>
    <property type="project" value="UniProtKB-KW"/>
</dbReference>
<dbReference type="PIRSF" id="PIRSF006806">
    <property type="entry name" value="FTHF_cligase"/>
    <property type="match status" value="1"/>
</dbReference>
<organism evidence="5 6">
    <name type="scientific">Mergibacter septicus</name>
    <dbReference type="NCBI Taxonomy" id="221402"/>
    <lineage>
        <taxon>Bacteria</taxon>
        <taxon>Pseudomonadati</taxon>
        <taxon>Pseudomonadota</taxon>
        <taxon>Gammaproteobacteria</taxon>
        <taxon>Pasteurellales</taxon>
        <taxon>Pasteurellaceae</taxon>
        <taxon>Mergibacter</taxon>
    </lineage>
</organism>
<dbReference type="GO" id="GO:0009396">
    <property type="term" value="P:folic acid-containing compound biosynthetic process"/>
    <property type="evidence" value="ECO:0007669"/>
    <property type="project" value="TreeGrafter"/>
</dbReference>
<comment type="catalytic activity">
    <reaction evidence="4">
        <text>(6S)-5-formyl-5,6,7,8-tetrahydrofolate + ATP = (6R)-5,10-methenyltetrahydrofolate + ADP + phosphate</text>
        <dbReference type="Rhea" id="RHEA:10488"/>
        <dbReference type="ChEBI" id="CHEBI:30616"/>
        <dbReference type="ChEBI" id="CHEBI:43474"/>
        <dbReference type="ChEBI" id="CHEBI:57455"/>
        <dbReference type="ChEBI" id="CHEBI:57457"/>
        <dbReference type="ChEBI" id="CHEBI:456216"/>
        <dbReference type="EC" id="6.3.3.2"/>
    </reaction>
</comment>
<dbReference type="Pfam" id="PF01812">
    <property type="entry name" value="5-FTHF_cyc-lig"/>
    <property type="match status" value="1"/>
</dbReference>
<dbReference type="Gene3D" id="3.40.50.10420">
    <property type="entry name" value="NagB/RpiA/CoA transferase-like"/>
    <property type="match status" value="1"/>
</dbReference>
<comment type="similarity">
    <text evidence="1 4">Belongs to the 5-formyltetrahydrofolate cyclo-ligase family.</text>
</comment>
<dbReference type="SUPFAM" id="SSF100950">
    <property type="entry name" value="NagB/RpiA/CoA transferase-like"/>
    <property type="match status" value="1"/>
</dbReference>
<dbReference type="PANTHER" id="PTHR23407">
    <property type="entry name" value="ATPASE INHIBITOR/5-FORMYLTETRAHYDROFOLATE CYCLO-LIGASE"/>
    <property type="match status" value="1"/>
</dbReference>
<evidence type="ECO:0000256" key="2">
    <source>
        <dbReference type="ARBA" id="ARBA00022741"/>
    </source>
</evidence>
<evidence type="ECO:0000256" key="3">
    <source>
        <dbReference type="ARBA" id="ARBA00022840"/>
    </source>
</evidence>
<dbReference type="GO" id="GO:0046872">
    <property type="term" value="F:metal ion binding"/>
    <property type="evidence" value="ECO:0007669"/>
    <property type="project" value="UniProtKB-KW"/>
</dbReference>
<keyword evidence="6" id="KW-1185">Reference proteome</keyword>
<keyword evidence="2 4" id="KW-0547">Nucleotide-binding</keyword>
<dbReference type="InterPro" id="IPR037171">
    <property type="entry name" value="NagB/RpiA_transferase-like"/>
</dbReference>
<evidence type="ECO:0000256" key="1">
    <source>
        <dbReference type="ARBA" id="ARBA00010638"/>
    </source>
</evidence>
<evidence type="ECO:0000313" key="6">
    <source>
        <dbReference type="Proteomes" id="UP000955338"/>
    </source>
</evidence>
<accession>A0A8E3MG16</accession>
<evidence type="ECO:0000256" key="4">
    <source>
        <dbReference type="RuleBase" id="RU361279"/>
    </source>
</evidence>
<keyword evidence="3 4" id="KW-0067">ATP-binding</keyword>
<dbReference type="EMBL" id="CP022011">
    <property type="protein sequence ID" value="QDJ14189.1"/>
    <property type="molecule type" value="Genomic_DNA"/>
</dbReference>
<dbReference type="GO" id="GO:0035999">
    <property type="term" value="P:tetrahydrofolate interconversion"/>
    <property type="evidence" value="ECO:0007669"/>
    <property type="project" value="TreeGrafter"/>
</dbReference>
<reference evidence="5" key="1">
    <citation type="submission" date="2017-06" db="EMBL/GenBank/DDBJ databases">
        <title>Genome sequencing of pathogenic and non-pathogenic strains within Bisgaard taxon 40.</title>
        <authorList>
            <person name="Ladner J.T."/>
            <person name="Lovett S.P."/>
            <person name="Koroleva G."/>
            <person name="Lorch J.M."/>
        </authorList>
    </citation>
    <scope>NUCLEOTIDE SEQUENCE</scope>
    <source>
        <strain evidence="5">27576-1-I1</strain>
    </source>
</reference>